<dbReference type="OrthoDB" id="371245at2759"/>
<evidence type="ECO:0000313" key="9">
    <source>
        <dbReference type="Proteomes" id="UP000708208"/>
    </source>
</evidence>
<comment type="function">
    <text evidence="5">Required for the Mettl1-dependent formation of N(7)-methylguanine at position 46 (m7G46) in tRNA. In the Mettl1-wuho methyltransferase complex, it is required to stabilize and induce conformational changes of the catalytic subunit. Required for binding of nanos mRNA and repression of translation by the mei-P26-bgcn-bam-sxl complex. May cooperate with mei-P26 and nanos to derepress the BMP signaling pathway. May cooperate with mei-P26 to suppress expression of a subset of microRNAs. May cooperate with mei-P26 to regulate bam expression levels in germline cells during gametogenesis. Required to promote mitosis to meiosis transition during gametogenesis. May regulate germline cell division in part by regulating ribosome biogenesis.</text>
</comment>
<dbReference type="GO" id="GO:0005634">
    <property type="term" value="C:nucleus"/>
    <property type="evidence" value="ECO:0007669"/>
    <property type="project" value="UniProtKB-SubCell"/>
</dbReference>
<dbReference type="GO" id="GO:0006400">
    <property type="term" value="P:tRNA modification"/>
    <property type="evidence" value="ECO:0007669"/>
    <property type="project" value="TreeGrafter"/>
</dbReference>
<dbReference type="PROSITE" id="PS50082">
    <property type="entry name" value="WD_REPEATS_2"/>
    <property type="match status" value="1"/>
</dbReference>
<feature type="repeat" description="WD" evidence="7">
    <location>
        <begin position="178"/>
        <end position="210"/>
    </location>
</feature>
<evidence type="ECO:0000256" key="6">
    <source>
        <dbReference type="ARBA" id="ARBA00093542"/>
    </source>
</evidence>
<evidence type="ECO:0000256" key="3">
    <source>
        <dbReference type="ARBA" id="ARBA00022737"/>
    </source>
</evidence>
<gene>
    <name evidence="8" type="ORF">AFUS01_LOCUS16647</name>
</gene>
<evidence type="ECO:0000313" key="8">
    <source>
        <dbReference type="EMBL" id="CAG7727825.1"/>
    </source>
</evidence>
<dbReference type="GO" id="GO:0036265">
    <property type="term" value="P:RNA (guanine-N7)-methylation"/>
    <property type="evidence" value="ECO:0007669"/>
    <property type="project" value="InterPro"/>
</dbReference>
<evidence type="ECO:0000256" key="4">
    <source>
        <dbReference type="ARBA" id="ARBA00023242"/>
    </source>
</evidence>
<dbReference type="AlphaFoldDB" id="A0A8J2KL01"/>
<comment type="caution">
    <text evidence="8">The sequence shown here is derived from an EMBL/GenBank/DDBJ whole genome shotgun (WGS) entry which is preliminary data.</text>
</comment>
<keyword evidence="4" id="KW-0539">Nucleus</keyword>
<evidence type="ECO:0000256" key="1">
    <source>
        <dbReference type="ARBA" id="ARBA00004123"/>
    </source>
</evidence>
<name>A0A8J2KL01_9HEXA</name>
<dbReference type="PANTHER" id="PTHR16288:SF0">
    <property type="entry name" value="TRNA (GUANINE-N(7)-)-METHYLTRANSFERASE NON-CATALYTIC SUBUNIT WDR4"/>
    <property type="match status" value="1"/>
</dbReference>
<dbReference type="InterPro" id="IPR001680">
    <property type="entry name" value="WD40_rpt"/>
</dbReference>
<evidence type="ECO:0000256" key="5">
    <source>
        <dbReference type="ARBA" id="ARBA00093337"/>
    </source>
</evidence>
<accession>A0A8J2KL01</accession>
<comment type="subunit">
    <text evidence="6">Forms a heterodimer with the catalytic subunit Mettl1. Interacts with mei-P26 and weakly interacts with bgcn; required for the function or formation of the mei-P26-bgcn-bam-sxl complex. Interacts with nanos; may be involved in mei-P26-dependent derepression of the BMP signaling pathway. Interacts with Myc; the interaction may be mediated by mei-P26 and may be involved in the regulation of ribosome biogenesis.</text>
</comment>
<comment type="subcellular location">
    <subcellularLocation>
        <location evidence="1">Nucleus</location>
    </subcellularLocation>
</comment>
<organism evidence="8 9">
    <name type="scientific">Allacma fusca</name>
    <dbReference type="NCBI Taxonomy" id="39272"/>
    <lineage>
        <taxon>Eukaryota</taxon>
        <taxon>Metazoa</taxon>
        <taxon>Ecdysozoa</taxon>
        <taxon>Arthropoda</taxon>
        <taxon>Hexapoda</taxon>
        <taxon>Collembola</taxon>
        <taxon>Symphypleona</taxon>
        <taxon>Sminthuridae</taxon>
        <taxon>Allacma</taxon>
    </lineage>
</organism>
<reference evidence="8" key="1">
    <citation type="submission" date="2021-06" db="EMBL/GenBank/DDBJ databases">
        <authorList>
            <person name="Hodson N. C."/>
            <person name="Mongue J. A."/>
            <person name="Jaron S. K."/>
        </authorList>
    </citation>
    <scope>NUCLEOTIDE SEQUENCE</scope>
</reference>
<keyword evidence="3" id="KW-0677">Repeat</keyword>
<dbReference type="InterPro" id="IPR028884">
    <property type="entry name" value="Trm82"/>
</dbReference>
<dbReference type="GO" id="GO:0005829">
    <property type="term" value="C:cytosol"/>
    <property type="evidence" value="ECO:0007669"/>
    <property type="project" value="TreeGrafter"/>
</dbReference>
<evidence type="ECO:0000256" key="2">
    <source>
        <dbReference type="ARBA" id="ARBA00022574"/>
    </source>
</evidence>
<dbReference type="EMBL" id="CAJVCH010154046">
    <property type="protein sequence ID" value="CAG7727825.1"/>
    <property type="molecule type" value="Genomic_DNA"/>
</dbReference>
<dbReference type="Proteomes" id="UP000708208">
    <property type="component" value="Unassembled WGS sequence"/>
</dbReference>
<dbReference type="PANTHER" id="PTHR16288">
    <property type="entry name" value="WD40 REPEAT PROTEIN 4"/>
    <property type="match status" value="1"/>
</dbReference>
<dbReference type="GO" id="GO:0043527">
    <property type="term" value="C:tRNA methyltransferase complex"/>
    <property type="evidence" value="ECO:0007669"/>
    <property type="project" value="TreeGrafter"/>
</dbReference>
<keyword evidence="9" id="KW-1185">Reference proteome</keyword>
<proteinExistence type="predicted"/>
<sequence>MHFIATRGKYIVFTGKRSIYVLQTRRAAVPRLFVISTLAVQPRIKASKVQRGSIDNVDISRNSKFICATDTDKHVYVYERIGDFRWDFQYFFEMEKRCIKLIFDSRCTSIIFADKCGDVWRSYMTTKTVKSPAKLLSHCSIILDTTITNDNRKLFLCDSDNKVMGASFPETFSFDDYFVGHKSPVVGIALIEQDSILLSVEAEGKLKLWSSSDSKQCIDTYDIFTACHGPARHLYKEGKVCSTKVTEALDRIWIVAKIYGSKEMPVLKLRYLTREMCKVSQVQTDSEFCDMMWNHESLYVYSPESTCAIKKFDVTEHGLVSDSQFNVPKIASYKADLEAFVKFNKSTYIASLQRLSSTDLLTSDNDSCNQEKSLHDLSIEFADEEEVTTYEEAEEEGTSAPD</sequence>
<protein>
    <submittedName>
        <fullName evidence="8">Uncharacterized protein</fullName>
    </submittedName>
</protein>
<evidence type="ECO:0000256" key="7">
    <source>
        <dbReference type="PROSITE-ProRule" id="PRU00221"/>
    </source>
</evidence>
<keyword evidence="2 7" id="KW-0853">WD repeat</keyword>